<sequence length="1167" mass="132242">MGERSNGQDDEVASMCGQVEVNGDTCPSRPSDRVGGNEASFIATHGKNIHMSPAGGRIWLAWNAVEVGVEVLMVAEQFIHCRLVNKRTSSTCLIFVVYGECDPVRHRLLWGGLQSISADINDVPWCVLGDFNTVIDASESCGRVAEVTHAMAEFREFISEAALVHLPFTGCPYTWHNCSEGNRSLWRRLDRVLVNNTWLEMWPHSSYLSALPQTSDHSPLVLLGAERRPEGGVFRFDNFLTTQPGFLNSVRQVWCHRIYGTKMYGVVRKLKALKPVFRAQRKAKGDLSNNVSLAKEFLEKAQALFDMFKEDVLLQLVQWCRTVYCRTVVMEDSMLRQRAKLSWFKHGDRCSKVFFRKINATRTKLRVFQISNAAGDTLTAADQVVAEFTSFYESLLGGVRHHRALNLEFLQPHLKHTLSVEEATALLLPITPREIKEAFFDISEDSAPDPDGYTSSLFKAAWSEIGDEVCAAVTKFFVSGRLLKQINATLLVLIPKVQLPIRVSEFRPIACCNVMYKAISKILVRRMQQVLHRLIDYSQNAFVPGSSKADNVLLAQELLSGYNQARLLQRCTIKIDIQKAYDSVNWDFLLETLKIFKFPLQFISWVEQCVTTAAFSIALNGQRHGFFNGSRGIRQGDPISPYLFVLVMEMFHVLLQLRIQAEGVFHYHWKCSELGILNLCFADDVAGDLSSVRMVKEVLEEFAVLSGLQVNPSKSTIILSKAVQRERQDILALVGFQEGCLPIKYLGVSLTASRLTVADCQPILDRISSRLAGWTHLNLSLAGRAQLLKSVLSSLHVYWSSIFVLPKSIIRVIEQKMRSFLWKRPSGSGFAKVSWGQVCKPKEEGGLGIRRVLHMNQALMLKHVWRILQEDPSSIWVAWVLRYRLRNQTVWTVNAASASWCWRKLVKISCLLKEGFDYRVGDGCKFRVWTDLWHPGGPWIYKFPRGPAITGLPADSRLITIIHQGQWRWPSEADFDIQQILAELPAIYPQQSDVILWKAGKFSNHSVLALLQSASPCVVWHQLLGGKFSLPRHDFILWLAILERLSTMDRIWASPMGNLCVLCGGSKMESHMHLFFHCSFMKCCLAILKRHARFQWLNSGSQRDILWAARRCRGSHLLNAASRALLASIVYNVWRERNSRIFSDVASSAEAVAFRALEEMFNVKVSR</sequence>
<dbReference type="PANTHER" id="PTHR33116">
    <property type="entry name" value="REVERSE TRANSCRIPTASE ZINC-BINDING DOMAIN-CONTAINING PROTEIN-RELATED-RELATED"/>
    <property type="match status" value="1"/>
</dbReference>
<dbReference type="InterPro" id="IPR000477">
    <property type="entry name" value="RT_dom"/>
</dbReference>
<dbReference type="InterPro" id="IPR026960">
    <property type="entry name" value="RVT-Znf"/>
</dbReference>
<dbReference type="Pfam" id="PF00078">
    <property type="entry name" value="RVT_1"/>
    <property type="match status" value="1"/>
</dbReference>
<dbReference type="Gene3D" id="3.60.10.10">
    <property type="entry name" value="Endonuclease/exonuclease/phosphatase"/>
    <property type="match status" value="1"/>
</dbReference>
<dbReference type="SUPFAM" id="SSF56219">
    <property type="entry name" value="DNase I-like"/>
    <property type="match status" value="1"/>
</dbReference>
<dbReference type="Pfam" id="PF13966">
    <property type="entry name" value="zf-RVT"/>
    <property type="match status" value="1"/>
</dbReference>
<dbReference type="SUPFAM" id="SSF56672">
    <property type="entry name" value="DNA/RNA polymerases"/>
    <property type="match status" value="1"/>
</dbReference>
<reference evidence="2" key="1">
    <citation type="submission" date="2020-06" db="EMBL/GenBank/DDBJ databases">
        <authorList>
            <person name="Li T."/>
            <person name="Hu X."/>
            <person name="Zhang T."/>
            <person name="Song X."/>
            <person name="Zhang H."/>
            <person name="Dai N."/>
            <person name="Sheng W."/>
            <person name="Hou X."/>
            <person name="Wei L."/>
        </authorList>
    </citation>
    <scope>NUCLEOTIDE SEQUENCE</scope>
    <source>
        <strain evidence="2">KEN1</strain>
        <tissue evidence="2">Leaf</tissue>
    </source>
</reference>
<dbReference type="InterPro" id="IPR043502">
    <property type="entry name" value="DNA/RNA_pol_sf"/>
</dbReference>
<proteinExistence type="predicted"/>
<dbReference type="InterPro" id="IPR036691">
    <property type="entry name" value="Endo/exonu/phosph_ase_sf"/>
</dbReference>
<organism evidence="2">
    <name type="scientific">Sesamum latifolium</name>
    <dbReference type="NCBI Taxonomy" id="2727402"/>
    <lineage>
        <taxon>Eukaryota</taxon>
        <taxon>Viridiplantae</taxon>
        <taxon>Streptophyta</taxon>
        <taxon>Embryophyta</taxon>
        <taxon>Tracheophyta</taxon>
        <taxon>Spermatophyta</taxon>
        <taxon>Magnoliopsida</taxon>
        <taxon>eudicotyledons</taxon>
        <taxon>Gunneridae</taxon>
        <taxon>Pentapetalae</taxon>
        <taxon>asterids</taxon>
        <taxon>lamiids</taxon>
        <taxon>Lamiales</taxon>
        <taxon>Pedaliaceae</taxon>
        <taxon>Sesamum</taxon>
    </lineage>
</organism>
<name>A0AAW2WVV3_9LAMI</name>
<gene>
    <name evidence="2" type="ORF">Slati_2187400</name>
</gene>
<reference evidence="2" key="2">
    <citation type="journal article" date="2024" name="Plant">
        <title>Genomic evolution and insights into agronomic trait innovations of Sesamum species.</title>
        <authorList>
            <person name="Miao H."/>
            <person name="Wang L."/>
            <person name="Qu L."/>
            <person name="Liu H."/>
            <person name="Sun Y."/>
            <person name="Le M."/>
            <person name="Wang Q."/>
            <person name="Wei S."/>
            <person name="Zheng Y."/>
            <person name="Lin W."/>
            <person name="Duan Y."/>
            <person name="Cao H."/>
            <person name="Xiong S."/>
            <person name="Wang X."/>
            <person name="Wei L."/>
            <person name="Li C."/>
            <person name="Ma Q."/>
            <person name="Ju M."/>
            <person name="Zhao R."/>
            <person name="Li G."/>
            <person name="Mu C."/>
            <person name="Tian Q."/>
            <person name="Mei H."/>
            <person name="Zhang T."/>
            <person name="Gao T."/>
            <person name="Zhang H."/>
        </authorList>
    </citation>
    <scope>NUCLEOTIDE SEQUENCE</scope>
    <source>
        <strain evidence="2">KEN1</strain>
    </source>
</reference>
<accession>A0AAW2WVV3</accession>
<comment type="caution">
    <text evidence="2">The sequence shown here is derived from an EMBL/GenBank/DDBJ whole genome shotgun (WGS) entry which is preliminary data.</text>
</comment>
<evidence type="ECO:0000313" key="2">
    <source>
        <dbReference type="EMBL" id="KAL0444647.1"/>
    </source>
</evidence>
<dbReference type="CDD" id="cd01650">
    <property type="entry name" value="RT_nLTR_like"/>
    <property type="match status" value="1"/>
</dbReference>
<protein>
    <submittedName>
        <fullName evidence="2">LINE-1 retrotransposable element O protein</fullName>
    </submittedName>
</protein>
<dbReference type="EMBL" id="JACGWN010000007">
    <property type="protein sequence ID" value="KAL0444647.1"/>
    <property type="molecule type" value="Genomic_DNA"/>
</dbReference>
<dbReference type="PANTHER" id="PTHR33116:SF84">
    <property type="entry name" value="RNA-DIRECTED DNA POLYMERASE"/>
    <property type="match status" value="1"/>
</dbReference>
<dbReference type="AlphaFoldDB" id="A0AAW2WVV3"/>
<dbReference type="PROSITE" id="PS50878">
    <property type="entry name" value="RT_POL"/>
    <property type="match status" value="1"/>
</dbReference>
<feature type="domain" description="Reverse transcriptase" evidence="1">
    <location>
        <begin position="475"/>
        <end position="750"/>
    </location>
</feature>
<evidence type="ECO:0000259" key="1">
    <source>
        <dbReference type="PROSITE" id="PS50878"/>
    </source>
</evidence>